<evidence type="ECO:0000313" key="1">
    <source>
        <dbReference type="EMBL" id="EDM62584.1"/>
    </source>
</evidence>
<comment type="caution">
    <text evidence="1">The sequence shown here is derived from an EMBL/GenBank/DDBJ whole genome shotgun (WGS) entry which is preliminary data.</text>
</comment>
<organism evidence="1 2">
    <name type="scientific">Dorea longicatena DSM 13814</name>
    <dbReference type="NCBI Taxonomy" id="411462"/>
    <lineage>
        <taxon>Bacteria</taxon>
        <taxon>Bacillati</taxon>
        <taxon>Bacillota</taxon>
        <taxon>Clostridia</taxon>
        <taxon>Lachnospirales</taxon>
        <taxon>Lachnospiraceae</taxon>
        <taxon>Dorea</taxon>
    </lineage>
</organism>
<dbReference type="AlphaFoldDB" id="A6BI49"/>
<protein>
    <submittedName>
        <fullName evidence="1">Uncharacterized protein</fullName>
    </submittedName>
</protein>
<gene>
    <name evidence="1" type="ORF">DORLON_01978</name>
</gene>
<reference evidence="1 2" key="1">
    <citation type="submission" date="2007-03" db="EMBL/GenBank/DDBJ databases">
        <authorList>
            <person name="Fulton L."/>
            <person name="Clifton S."/>
            <person name="Fulton B."/>
            <person name="Xu J."/>
            <person name="Minx P."/>
            <person name="Pepin K.H."/>
            <person name="Johnson M."/>
            <person name="Thiruvilangam P."/>
            <person name="Bhonagiri V."/>
            <person name="Nash W.E."/>
            <person name="Mardis E.R."/>
            <person name="Wilson R.K."/>
        </authorList>
    </citation>
    <scope>NUCLEOTIDE SEQUENCE [LARGE SCALE GENOMIC DNA]</scope>
    <source>
        <strain evidence="1 2">DSM 13814</strain>
    </source>
</reference>
<sequence length="38" mass="4739">MTFYKKLYIFIMISKQIKELYISKKHENKSDKKEDRNV</sequence>
<dbReference type="HOGENOM" id="CLU_3327259_0_0_9"/>
<name>A6BI49_9FIRM</name>
<evidence type="ECO:0000313" key="2">
    <source>
        <dbReference type="Proteomes" id="UP000004016"/>
    </source>
</evidence>
<dbReference type="Proteomes" id="UP000004016">
    <property type="component" value="Unassembled WGS sequence"/>
</dbReference>
<dbReference type="EMBL" id="AAXB02000011">
    <property type="protein sequence ID" value="EDM62584.1"/>
    <property type="molecule type" value="Genomic_DNA"/>
</dbReference>
<reference evidence="1 2" key="2">
    <citation type="submission" date="2007-04" db="EMBL/GenBank/DDBJ databases">
        <title>Draft genome sequence of Dorea longicatena (DSM 13814).</title>
        <authorList>
            <person name="Sudarsanam P."/>
            <person name="Ley R."/>
            <person name="Guruge J."/>
            <person name="Turnbaugh P.J."/>
            <person name="Mahowald M."/>
            <person name="Liep D."/>
            <person name="Gordon J."/>
        </authorList>
    </citation>
    <scope>NUCLEOTIDE SEQUENCE [LARGE SCALE GENOMIC DNA]</scope>
    <source>
        <strain evidence="1 2">DSM 13814</strain>
    </source>
</reference>
<proteinExistence type="predicted"/>
<accession>A6BI49</accession>